<gene>
    <name evidence="1" type="ORF">BJ085DRAFT_31116</name>
</gene>
<keyword evidence="2" id="KW-1185">Reference proteome</keyword>
<name>A0A4P9ZXE0_9FUNG</name>
<protein>
    <submittedName>
        <fullName evidence="1">Uncharacterized protein</fullName>
    </submittedName>
</protein>
<dbReference type="AlphaFoldDB" id="A0A4P9ZXE0"/>
<organism evidence="1 2">
    <name type="scientific">Dimargaris cristalligena</name>
    <dbReference type="NCBI Taxonomy" id="215637"/>
    <lineage>
        <taxon>Eukaryota</taxon>
        <taxon>Fungi</taxon>
        <taxon>Fungi incertae sedis</taxon>
        <taxon>Zoopagomycota</taxon>
        <taxon>Kickxellomycotina</taxon>
        <taxon>Dimargaritomycetes</taxon>
        <taxon>Dimargaritales</taxon>
        <taxon>Dimargaritaceae</taxon>
        <taxon>Dimargaris</taxon>
    </lineage>
</organism>
<dbReference type="Proteomes" id="UP000268162">
    <property type="component" value="Unassembled WGS sequence"/>
</dbReference>
<evidence type="ECO:0000313" key="2">
    <source>
        <dbReference type="Proteomes" id="UP000268162"/>
    </source>
</evidence>
<accession>A0A4P9ZXE0</accession>
<reference evidence="2" key="1">
    <citation type="journal article" date="2018" name="Nat. Microbiol.">
        <title>Leveraging single-cell genomics to expand the fungal tree of life.</title>
        <authorList>
            <person name="Ahrendt S.R."/>
            <person name="Quandt C.A."/>
            <person name="Ciobanu D."/>
            <person name="Clum A."/>
            <person name="Salamov A."/>
            <person name="Andreopoulos B."/>
            <person name="Cheng J.F."/>
            <person name="Woyke T."/>
            <person name="Pelin A."/>
            <person name="Henrissat B."/>
            <person name="Reynolds N.K."/>
            <person name="Benny G.L."/>
            <person name="Smith M.E."/>
            <person name="James T.Y."/>
            <person name="Grigoriev I.V."/>
        </authorList>
    </citation>
    <scope>NUCLEOTIDE SEQUENCE [LARGE SCALE GENOMIC DNA]</scope>
    <source>
        <strain evidence="2">RSA 468</strain>
    </source>
</reference>
<evidence type="ECO:0000313" key="1">
    <source>
        <dbReference type="EMBL" id="RKP38323.1"/>
    </source>
</evidence>
<dbReference type="EMBL" id="ML002380">
    <property type="protein sequence ID" value="RKP38323.1"/>
    <property type="molecule type" value="Genomic_DNA"/>
</dbReference>
<sequence>MYAPMDVDTNGPWDPLNLRGLIDYTKQYGYFPGRDILSEYAEDKDSGSPLADHSIDWSGIGDFGAAVPLNSNHLEQGVGYSGEGPWGMTAGNLNPDYSPSPAPLASIDSEVAKAEKILDALRGKTGMERADFLSRCLALSTFFKYKGIPQSTEKSHSCYYTALPSFQNSEKNERQTTNVEDSTIRRRLGQIFGTLDRKSDQKRLLMGYEWDLTKSTIIMRIFTTKDGHQCESLIEQMYMPIKFRIFPTLKVFGTVEDSIAALQRQCEAHGQTPGNNPCVY</sequence>
<proteinExistence type="predicted"/>